<dbReference type="EMBL" id="SZWE01000001">
    <property type="protein sequence ID" value="MRU14762.1"/>
    <property type="molecule type" value="Genomic_DNA"/>
</dbReference>
<dbReference type="OrthoDB" id="139172at2"/>
<feature type="transmembrane region" description="Helical" evidence="12">
    <location>
        <begin position="415"/>
        <end position="432"/>
    </location>
</feature>
<keyword evidence="6 12" id="KW-0812">Transmembrane</keyword>
<comment type="caution">
    <text evidence="13">The sequence shown here is derived from an EMBL/GenBank/DDBJ whole genome shotgun (WGS) entry which is preliminary data.</text>
</comment>
<evidence type="ECO:0000256" key="8">
    <source>
        <dbReference type="ARBA" id="ARBA00022989"/>
    </source>
</evidence>
<comment type="pathway">
    <text evidence="2">Glycan biosynthesis; alginate biosynthesis.</text>
</comment>
<keyword evidence="11" id="KW-0808">Transferase</keyword>
<feature type="transmembrane region" description="Helical" evidence="12">
    <location>
        <begin position="7"/>
        <end position="26"/>
    </location>
</feature>
<evidence type="ECO:0000256" key="3">
    <source>
        <dbReference type="ARBA" id="ARBA00010323"/>
    </source>
</evidence>
<feature type="transmembrane region" description="Helical" evidence="12">
    <location>
        <begin position="358"/>
        <end position="380"/>
    </location>
</feature>
<evidence type="ECO:0000256" key="7">
    <source>
        <dbReference type="ARBA" id="ARBA00022841"/>
    </source>
</evidence>
<reference evidence="13 14" key="1">
    <citation type="submission" date="2019-05" db="EMBL/GenBank/DDBJ databases">
        <title>Roseovarius bejariae sp. nov., a moderately halophylic bacterium isolated from a saline soil in Rambla Salada (Murcia).</title>
        <authorList>
            <person name="Castro D.J."/>
            <person name="Gomez-Altuve A."/>
            <person name="Reina J.C."/>
            <person name="Rodriguez M."/>
            <person name="Sampedro I."/>
            <person name="Llamas I."/>
            <person name="Martinez-Checa F."/>
        </authorList>
    </citation>
    <scope>NUCLEOTIDE SEQUENCE [LARGE SCALE GENOMIC DNA]</scope>
    <source>
        <strain evidence="13 14">A21</strain>
    </source>
</reference>
<comment type="subcellular location">
    <subcellularLocation>
        <location evidence="1">Cell membrane</location>
        <topology evidence="1">Multi-pass membrane protein</topology>
    </subcellularLocation>
</comment>
<evidence type="ECO:0000256" key="5">
    <source>
        <dbReference type="ARBA" id="ARBA00022475"/>
    </source>
</evidence>
<feature type="transmembrane region" description="Helical" evidence="12">
    <location>
        <begin position="296"/>
        <end position="314"/>
    </location>
</feature>
<dbReference type="PIRSF" id="PIRSF500217">
    <property type="entry name" value="AlgI"/>
    <property type="match status" value="1"/>
</dbReference>
<dbReference type="PIRSF" id="PIRSF016636">
    <property type="entry name" value="AlgI_DltB"/>
    <property type="match status" value="1"/>
</dbReference>
<dbReference type="InterPro" id="IPR024194">
    <property type="entry name" value="Ac/AlaTfrase_AlgI/DltB"/>
</dbReference>
<feature type="transmembrane region" description="Helical" evidence="12">
    <location>
        <begin position="176"/>
        <end position="195"/>
    </location>
</feature>
<evidence type="ECO:0000256" key="9">
    <source>
        <dbReference type="ARBA" id="ARBA00023136"/>
    </source>
</evidence>
<dbReference type="GO" id="GO:0005886">
    <property type="term" value="C:plasma membrane"/>
    <property type="evidence" value="ECO:0007669"/>
    <property type="project" value="UniProtKB-SubCell"/>
</dbReference>
<dbReference type="InterPro" id="IPR051085">
    <property type="entry name" value="MB_O-acyltransferase"/>
</dbReference>
<feature type="transmembrane region" description="Helical" evidence="12">
    <location>
        <begin position="74"/>
        <end position="93"/>
    </location>
</feature>
<evidence type="ECO:0000256" key="6">
    <source>
        <dbReference type="ARBA" id="ARBA00022692"/>
    </source>
</evidence>
<keyword evidence="9 11" id="KW-0472">Membrane</keyword>
<name>A0A844CJB8_9RHOB</name>
<organism evidence="13 14">
    <name type="scientific">Roseovarius bejariae</name>
    <dbReference type="NCBI Taxonomy" id="2576383"/>
    <lineage>
        <taxon>Bacteria</taxon>
        <taxon>Pseudomonadati</taxon>
        <taxon>Pseudomonadota</taxon>
        <taxon>Alphaproteobacteria</taxon>
        <taxon>Rhodobacterales</taxon>
        <taxon>Roseobacteraceae</taxon>
        <taxon>Roseovarius</taxon>
    </lineage>
</organism>
<feature type="transmembrane region" description="Helical" evidence="12">
    <location>
        <begin position="447"/>
        <end position="466"/>
    </location>
</feature>
<evidence type="ECO:0000256" key="1">
    <source>
        <dbReference type="ARBA" id="ARBA00004651"/>
    </source>
</evidence>
<feature type="transmembrane region" description="Helical" evidence="12">
    <location>
        <begin position="207"/>
        <end position="231"/>
    </location>
</feature>
<keyword evidence="7" id="KW-0016">Alginate biosynthesis</keyword>
<comment type="similarity">
    <text evidence="3 11">Belongs to the membrane-bound acyltransferase family.</text>
</comment>
<dbReference type="RefSeq" id="WP_154149481.1">
    <property type="nucleotide sequence ID" value="NZ_SZWE01000001.1"/>
</dbReference>
<evidence type="ECO:0000313" key="14">
    <source>
        <dbReference type="Proteomes" id="UP000564704"/>
    </source>
</evidence>
<dbReference type="Proteomes" id="UP000564704">
    <property type="component" value="Unassembled WGS sequence"/>
</dbReference>
<dbReference type="Pfam" id="PF03062">
    <property type="entry name" value="MBOAT"/>
    <property type="match status" value="1"/>
</dbReference>
<feature type="transmembrane region" description="Helical" evidence="12">
    <location>
        <begin position="320"/>
        <end position="337"/>
    </location>
</feature>
<dbReference type="InterPro" id="IPR004299">
    <property type="entry name" value="MBOAT_fam"/>
</dbReference>
<keyword evidence="14" id="KW-1185">Reference proteome</keyword>
<proteinExistence type="inferred from homology"/>
<evidence type="ECO:0000313" key="13">
    <source>
        <dbReference type="EMBL" id="MRU14762.1"/>
    </source>
</evidence>
<evidence type="ECO:0000256" key="2">
    <source>
        <dbReference type="ARBA" id="ARBA00005182"/>
    </source>
</evidence>
<dbReference type="GO" id="GO:0042121">
    <property type="term" value="P:alginic acid biosynthetic process"/>
    <property type="evidence" value="ECO:0007669"/>
    <property type="project" value="UniProtKB-KW"/>
</dbReference>
<evidence type="ECO:0000256" key="10">
    <source>
        <dbReference type="ARBA" id="ARBA00031030"/>
    </source>
</evidence>
<sequence length="476" mass="53828">MLFTSLEFLLFLPVAVVLFWWLPARWRLPWLLLASLGFYASFAIENLAYLGVVALIALAAGRYLATPDAGNRRLVLWSGILAILGLMFALKYYDPLVEDLAWLPRLGLSAPAGFSFYAFTAIALLIDRYRTPAEASANIRQDALYLAWFPKLLAGPIERITPFTAELTRRAPMKPAHFALGGQLFLWGLVKKVVVADNLAPFVDRTYAIPAYAVPLELIIATYFFAFQIYCDFSGYTDMARGASRLFGIRLSQNFRRAYFAQSISEFWSRRWHISLADWFRDYLYYPFMGPSRTALRMYLGLMIVFMVSGIWHAGLGYGIGWGFLAWGALNGVYLCVERALNPIRRTIRVRLKGSGLAPLYGVLTTLLVFHLVLVSWVFFRAADLGDGMTVISRIAAALPELPRLVTRYPFTAEQGFLAALVAGLLIIELVMEQKRLRNRLARAPRVLRWAAIFAGLFALLLLGRWQSEAFVYMQF</sequence>
<dbReference type="InterPro" id="IPR028362">
    <property type="entry name" value="AlgI"/>
</dbReference>
<feature type="transmembrane region" description="Helical" evidence="12">
    <location>
        <begin position="105"/>
        <end position="126"/>
    </location>
</feature>
<accession>A0A844CJB8</accession>
<gene>
    <name evidence="13" type="ORF">FDP25_04875</name>
</gene>
<keyword evidence="11" id="KW-0012">Acyltransferase</keyword>
<feature type="transmembrane region" description="Helical" evidence="12">
    <location>
        <begin position="46"/>
        <end position="65"/>
    </location>
</feature>
<dbReference type="PANTHER" id="PTHR13285:SF18">
    <property type="entry name" value="PROTEIN-CYSTEINE N-PALMITOYLTRANSFERASE RASP"/>
    <property type="match status" value="1"/>
</dbReference>
<evidence type="ECO:0000256" key="11">
    <source>
        <dbReference type="PIRNR" id="PIRNR016636"/>
    </source>
</evidence>
<keyword evidence="8 12" id="KW-1133">Transmembrane helix</keyword>
<evidence type="ECO:0000256" key="12">
    <source>
        <dbReference type="SAM" id="Phobius"/>
    </source>
</evidence>
<dbReference type="PANTHER" id="PTHR13285">
    <property type="entry name" value="ACYLTRANSFERASE"/>
    <property type="match status" value="1"/>
</dbReference>
<evidence type="ECO:0000256" key="4">
    <source>
        <dbReference type="ARBA" id="ARBA00016084"/>
    </source>
</evidence>
<dbReference type="AlphaFoldDB" id="A0A844CJB8"/>
<dbReference type="GO" id="GO:0016746">
    <property type="term" value="F:acyltransferase activity"/>
    <property type="evidence" value="ECO:0007669"/>
    <property type="project" value="UniProtKB-KW"/>
</dbReference>
<keyword evidence="5 11" id="KW-1003">Cell membrane</keyword>
<protein>
    <recommendedName>
        <fullName evidence="4">Probable alginate O-acetylase AlgI</fullName>
    </recommendedName>
    <alternativeName>
        <fullName evidence="10">Alginate biosynthesis protein AlgI</fullName>
    </alternativeName>
</protein>